<dbReference type="EMBL" id="FO082843">
    <property type="protein sequence ID" value="CCF62154.1"/>
    <property type="molecule type" value="Genomic_DNA"/>
</dbReference>
<dbReference type="RefSeq" id="WP_014349621.1">
    <property type="nucleotide sequence ID" value="NC_016887.1"/>
</dbReference>
<protein>
    <recommendedName>
        <fullName evidence="4">DUF2694 domain-containing protein</fullName>
    </recommendedName>
</protein>
<evidence type="ECO:0008006" key="4">
    <source>
        <dbReference type="Google" id="ProtNLM"/>
    </source>
</evidence>
<evidence type="ECO:0000313" key="2">
    <source>
        <dbReference type="EMBL" id="CCF62154.1"/>
    </source>
</evidence>
<dbReference type="HOGENOM" id="CLU_2082362_0_0_11"/>
<dbReference type="eggNOG" id="ENOG503289G">
    <property type="taxonomic scope" value="Bacteria"/>
</dbReference>
<gene>
    <name evidence="2" type="ordered locus">NOCYR_1358</name>
</gene>
<feature type="compositionally biased region" description="Acidic residues" evidence="1">
    <location>
        <begin position="10"/>
        <end position="21"/>
    </location>
</feature>
<evidence type="ECO:0000313" key="3">
    <source>
        <dbReference type="Proteomes" id="UP000008190"/>
    </source>
</evidence>
<dbReference type="STRING" id="1127134.NOCYR_1358"/>
<dbReference type="Proteomes" id="UP000008190">
    <property type="component" value="Chromosome"/>
</dbReference>
<feature type="region of interest" description="Disordered" evidence="1">
    <location>
        <begin position="1"/>
        <end position="28"/>
    </location>
</feature>
<name>H6R6J1_NOCCG</name>
<organism evidence="2 3">
    <name type="scientific">Nocardia cyriacigeorgica (strain GUH-2)</name>
    <dbReference type="NCBI Taxonomy" id="1127134"/>
    <lineage>
        <taxon>Bacteria</taxon>
        <taxon>Bacillati</taxon>
        <taxon>Actinomycetota</taxon>
        <taxon>Actinomycetes</taxon>
        <taxon>Mycobacteriales</taxon>
        <taxon>Nocardiaceae</taxon>
        <taxon>Nocardia</taxon>
    </lineage>
</organism>
<reference evidence="2 3" key="1">
    <citation type="journal article" date="2012" name="J. Bacteriol.">
        <title>Genome sequence of the human- and animal-pathogenic strain Nocardia cyriacigeorgica GUH-2.</title>
        <authorList>
            <person name="Zoropogui A."/>
            <person name="Pujic P."/>
            <person name="Normand P."/>
            <person name="Barbe V."/>
            <person name="Beaman B."/>
            <person name="Beaman L."/>
            <person name="Boiron P."/>
            <person name="Colinon C."/>
            <person name="Deredjian A."/>
            <person name="Graindorge A."/>
            <person name="Mangenot S."/>
            <person name="Nazaret S."/>
            <person name="Neto M."/>
            <person name="Petit S."/>
            <person name="Roche D."/>
            <person name="Vallenet D."/>
            <person name="Rodriguez-Nava V."/>
            <person name="Richard Y."/>
            <person name="Cournoyer B."/>
            <person name="Blaha D."/>
        </authorList>
    </citation>
    <scope>NUCLEOTIDE SEQUENCE [LARGE SCALE GENOMIC DNA]</scope>
    <source>
        <strain evidence="2 3">GUH-2</strain>
    </source>
</reference>
<dbReference type="AlphaFoldDB" id="H6R6J1"/>
<proteinExistence type="predicted"/>
<sequence length="128" mass="14079">MTHPNATELADYDDFDQDDGYPGDAPAAPDWQSMIYEVVNLDHSVGVACNRDGEVVGLHLTDEARENGDAWLAAEILRIAKLAHLKSRVGLRAEMEYNGARPYTVDAFDLPTEAAYRAIENAELGRTS</sequence>
<accession>H6R6J1</accession>
<dbReference type="KEGG" id="ncy:NOCYR_1358"/>
<keyword evidence="3" id="KW-1185">Reference proteome</keyword>
<evidence type="ECO:0000256" key="1">
    <source>
        <dbReference type="SAM" id="MobiDB-lite"/>
    </source>
</evidence>